<organism evidence="3 4">
    <name type="scientific">Dimargaris verticillata</name>
    <dbReference type="NCBI Taxonomy" id="2761393"/>
    <lineage>
        <taxon>Eukaryota</taxon>
        <taxon>Fungi</taxon>
        <taxon>Fungi incertae sedis</taxon>
        <taxon>Zoopagomycota</taxon>
        <taxon>Kickxellomycotina</taxon>
        <taxon>Dimargaritomycetes</taxon>
        <taxon>Dimargaritales</taxon>
        <taxon>Dimargaritaceae</taxon>
        <taxon>Dimargaris</taxon>
    </lineage>
</organism>
<proteinExistence type="predicted"/>
<dbReference type="EMBL" id="JANBQB010001339">
    <property type="protein sequence ID" value="KAJ1971531.1"/>
    <property type="molecule type" value="Genomic_DNA"/>
</dbReference>
<evidence type="ECO:0000256" key="1">
    <source>
        <dbReference type="SAM" id="MobiDB-lite"/>
    </source>
</evidence>
<dbReference type="AlphaFoldDB" id="A0A9W8AW14"/>
<dbReference type="OrthoDB" id="21413at2759"/>
<name>A0A9W8AW14_9FUNG</name>
<comment type="caution">
    <text evidence="3">The sequence shown here is derived from an EMBL/GenBank/DDBJ whole genome shotgun (WGS) entry which is preliminary data.</text>
</comment>
<sequence length="141" mass="15406">MQMHQAQATAAGDLEITKLPNAQLAMQSFKVTPAAKKPEPSRQPSNKRPVMGMVKEHTRTTTDAAEPSDAPEGPASDEEDKLDQELLAREVSQLYHQRRVAMTAQRGELHSPAATQPKAPAQSTKRVSRFKAARMAHSPDA</sequence>
<evidence type="ECO:0000313" key="3">
    <source>
        <dbReference type="EMBL" id="KAJ1971531.1"/>
    </source>
</evidence>
<accession>A0A9W8AW14</accession>
<dbReference type="Proteomes" id="UP001151582">
    <property type="component" value="Unassembled WGS sequence"/>
</dbReference>
<feature type="region of interest" description="Disordered" evidence="1">
    <location>
        <begin position="27"/>
        <end position="84"/>
    </location>
</feature>
<keyword evidence="4" id="KW-1185">Reference proteome</keyword>
<gene>
    <name evidence="3" type="ORF">H4R34_005713</name>
</gene>
<dbReference type="InterPro" id="IPR024325">
    <property type="entry name" value="DUF3835"/>
</dbReference>
<evidence type="ECO:0000259" key="2">
    <source>
        <dbReference type="Pfam" id="PF12927"/>
    </source>
</evidence>
<dbReference type="Pfam" id="PF12927">
    <property type="entry name" value="DUF3835"/>
    <property type="match status" value="1"/>
</dbReference>
<reference evidence="3" key="1">
    <citation type="submission" date="2022-07" db="EMBL/GenBank/DDBJ databases">
        <title>Phylogenomic reconstructions and comparative analyses of Kickxellomycotina fungi.</title>
        <authorList>
            <person name="Reynolds N.K."/>
            <person name="Stajich J.E."/>
            <person name="Barry K."/>
            <person name="Grigoriev I.V."/>
            <person name="Crous P."/>
            <person name="Smith M.E."/>
        </authorList>
    </citation>
    <scope>NUCLEOTIDE SEQUENCE</scope>
    <source>
        <strain evidence="3">RSA 567</strain>
    </source>
</reference>
<protein>
    <recommendedName>
        <fullName evidence="2">DUF3835 domain-containing protein</fullName>
    </recommendedName>
</protein>
<feature type="domain" description="DUF3835" evidence="2">
    <location>
        <begin position="75"/>
        <end position="135"/>
    </location>
</feature>
<feature type="region of interest" description="Disordered" evidence="1">
    <location>
        <begin position="101"/>
        <end position="141"/>
    </location>
</feature>
<evidence type="ECO:0000313" key="4">
    <source>
        <dbReference type="Proteomes" id="UP001151582"/>
    </source>
</evidence>